<evidence type="ECO:0000256" key="7">
    <source>
        <dbReference type="ARBA" id="ARBA00025785"/>
    </source>
</evidence>
<comment type="cofactor">
    <cofactor evidence="1">
        <name>pyridoxal 5'-phosphate</name>
        <dbReference type="ChEBI" id="CHEBI:597326"/>
    </cofactor>
</comment>
<evidence type="ECO:0000256" key="9">
    <source>
        <dbReference type="ARBA" id="ARBA00047412"/>
    </source>
</evidence>
<keyword evidence="3" id="KW-0032">Aminotransferase</keyword>
<protein>
    <recommendedName>
        <fullName evidence="8">alanine transaminase</fullName>
        <ecNumber evidence="8">2.6.1.2</ecNumber>
    </recommendedName>
</protein>
<dbReference type="Proteomes" id="UP000494256">
    <property type="component" value="Unassembled WGS sequence"/>
</dbReference>
<organism evidence="11 12">
    <name type="scientific">Arctia plantaginis</name>
    <name type="common">Wood tiger moth</name>
    <name type="synonym">Phalaena plantaginis</name>
    <dbReference type="NCBI Taxonomy" id="874455"/>
    <lineage>
        <taxon>Eukaryota</taxon>
        <taxon>Metazoa</taxon>
        <taxon>Ecdysozoa</taxon>
        <taxon>Arthropoda</taxon>
        <taxon>Hexapoda</taxon>
        <taxon>Insecta</taxon>
        <taxon>Pterygota</taxon>
        <taxon>Neoptera</taxon>
        <taxon>Endopterygota</taxon>
        <taxon>Lepidoptera</taxon>
        <taxon>Glossata</taxon>
        <taxon>Ditrysia</taxon>
        <taxon>Noctuoidea</taxon>
        <taxon>Erebidae</taxon>
        <taxon>Arctiinae</taxon>
        <taxon>Arctia</taxon>
    </lineage>
</organism>
<comment type="similarity">
    <text evidence="7">Belongs to the class-I pyridoxal-phosphate-dependent aminotransferase family. Alanine aminotransferase subfamily.</text>
</comment>
<dbReference type="PANTHER" id="PTHR11751:SF29">
    <property type="entry name" value="ALANINE TRANSAMINASE"/>
    <property type="match status" value="1"/>
</dbReference>
<name>A0A8S0YM56_ARCPL</name>
<dbReference type="CDD" id="cd00609">
    <property type="entry name" value="AAT_like"/>
    <property type="match status" value="1"/>
</dbReference>
<evidence type="ECO:0000256" key="2">
    <source>
        <dbReference type="ARBA" id="ARBA00011738"/>
    </source>
</evidence>
<dbReference type="FunFam" id="3.40.640.10:FF:000012">
    <property type="entry name" value="alanine aminotransferase 2"/>
    <property type="match status" value="1"/>
</dbReference>
<dbReference type="InterPro" id="IPR015422">
    <property type="entry name" value="PyrdxlP-dep_Trfase_small"/>
</dbReference>
<dbReference type="AlphaFoldDB" id="A0A8S0YM56"/>
<accession>A0A8S0YM56</accession>
<comment type="pathway">
    <text evidence="6">Amino-acid degradation; L-alanine degradation via transaminase pathway; pyruvate from L-alanine: step 1/1.</text>
</comment>
<dbReference type="GO" id="GO:0030170">
    <property type="term" value="F:pyridoxal phosphate binding"/>
    <property type="evidence" value="ECO:0007669"/>
    <property type="project" value="InterPro"/>
</dbReference>
<evidence type="ECO:0000256" key="6">
    <source>
        <dbReference type="ARBA" id="ARBA00025708"/>
    </source>
</evidence>
<dbReference type="EMBL" id="CADEBD010000037">
    <property type="protein sequence ID" value="CAB3220211.1"/>
    <property type="molecule type" value="Genomic_DNA"/>
</dbReference>
<dbReference type="Gene3D" id="3.90.1150.10">
    <property type="entry name" value="Aspartate Aminotransferase, domain 1"/>
    <property type="match status" value="1"/>
</dbReference>
<dbReference type="FunFam" id="1.10.287.1970:FF:000001">
    <property type="entry name" value="Alanine aminotransferase 2"/>
    <property type="match status" value="1"/>
</dbReference>
<evidence type="ECO:0000256" key="8">
    <source>
        <dbReference type="ARBA" id="ARBA00026106"/>
    </source>
</evidence>
<dbReference type="InterPro" id="IPR045088">
    <property type="entry name" value="ALAT1/2-like"/>
</dbReference>
<keyword evidence="5" id="KW-0663">Pyridoxal phosphate</keyword>
<evidence type="ECO:0000256" key="4">
    <source>
        <dbReference type="ARBA" id="ARBA00022679"/>
    </source>
</evidence>
<dbReference type="GO" id="GO:0004021">
    <property type="term" value="F:L-alanine:2-oxoglutarate aminotransferase activity"/>
    <property type="evidence" value="ECO:0007669"/>
    <property type="project" value="UniProtKB-EC"/>
</dbReference>
<dbReference type="Gene3D" id="1.10.287.1970">
    <property type="match status" value="1"/>
</dbReference>
<dbReference type="Pfam" id="PF00155">
    <property type="entry name" value="Aminotran_1_2"/>
    <property type="match status" value="1"/>
</dbReference>
<dbReference type="FunFam" id="3.90.1150.10:FF:000010">
    <property type="entry name" value="Alanine aminotransferase 2"/>
    <property type="match status" value="1"/>
</dbReference>
<dbReference type="EC" id="2.6.1.2" evidence="8"/>
<evidence type="ECO:0000313" key="12">
    <source>
        <dbReference type="Proteomes" id="UP000494256"/>
    </source>
</evidence>
<comment type="subunit">
    <text evidence="2">Homodimer.</text>
</comment>
<dbReference type="SUPFAM" id="SSF53383">
    <property type="entry name" value="PLP-dependent transferases"/>
    <property type="match status" value="1"/>
</dbReference>
<evidence type="ECO:0000259" key="10">
    <source>
        <dbReference type="Pfam" id="PF00155"/>
    </source>
</evidence>
<dbReference type="Gene3D" id="3.40.640.10">
    <property type="entry name" value="Type I PLP-dependent aspartate aminotransferase-like (Major domain)"/>
    <property type="match status" value="1"/>
</dbReference>
<dbReference type="InterPro" id="IPR004839">
    <property type="entry name" value="Aminotransferase_I/II_large"/>
</dbReference>
<comment type="caution">
    <text evidence="11">The sequence shown here is derived from an EMBL/GenBank/DDBJ whole genome shotgun (WGS) entry which is preliminary data.</text>
</comment>
<gene>
    <name evidence="11" type="ORF">APLA_LOCUS216</name>
</gene>
<evidence type="ECO:0000256" key="3">
    <source>
        <dbReference type="ARBA" id="ARBA00022576"/>
    </source>
</evidence>
<dbReference type="InterPro" id="IPR015424">
    <property type="entry name" value="PyrdxlP-dep_Trfase"/>
</dbReference>
<dbReference type="InterPro" id="IPR015421">
    <property type="entry name" value="PyrdxlP-dep_Trfase_major"/>
</dbReference>
<comment type="catalytic activity">
    <reaction evidence="9">
        <text>L-alanine + 2-oxoglutarate = pyruvate + L-glutamate</text>
        <dbReference type="Rhea" id="RHEA:19453"/>
        <dbReference type="ChEBI" id="CHEBI:15361"/>
        <dbReference type="ChEBI" id="CHEBI:16810"/>
        <dbReference type="ChEBI" id="CHEBI:29985"/>
        <dbReference type="ChEBI" id="CHEBI:57972"/>
        <dbReference type="EC" id="2.6.1.2"/>
    </reaction>
</comment>
<proteinExistence type="inferred from homology"/>
<feature type="domain" description="Aminotransferase class I/classII large" evidence="10">
    <location>
        <begin position="252"/>
        <end position="602"/>
    </location>
</feature>
<dbReference type="PANTHER" id="PTHR11751">
    <property type="entry name" value="ALANINE AMINOTRANSFERASE"/>
    <property type="match status" value="1"/>
</dbReference>
<sequence>MPLTKFHVELTGRILRGYTVNTPPENNSKLLPQNISTRAPTSEASGNCKIGKAINNEHSSTNSHLDVRVDRVEKGPEMVNQKTWQSNIRYVHAVGARPISFVRPIMQFGYEVELLSKKTSTCLLQNIRTLAHPCKPIRCGGSSNEGSGRSSGGKALTMDNINPNIVALQYAVRGPLVIRAAEIEQELLKGAQKPFKTVIRANIGDAHAMGQKPVTFIRQVLACMVSPSLIQCSNFPEDVKARASDLLQNCGGKSAGAYTASYGIDLIRKNIAAYIAKRDGYPSKWENICLCGGASSGIRSVMQLFSNSEKTGVMIPIPQYPLYSATIAEYGLEAVRYYLNEQHTWALELNELQRSYDEGSSNCKVRAIVVINPGNPTGQVLSLDNIETIVKFAHEKGLFILADEVYQHNVYAKGSQFHSFKKVINDLGDPYNKLEMASFMSASKCYMGECGIRGGWMELTNMDPGVQANLYKALSARLCPSSLGQVVMDCVVRHPVSGDPSYELFEKERLHILESLAQRAKMVYETFNKMEGFTCNIVQGAMYAFPQIKLPPKAIEAAEQKKQKPDVYYAFRLLEETGICIIPGTGFGQKPGTWHFRTTILPQPDLLKLMLDTFQSFHIKFTKEYS</sequence>
<evidence type="ECO:0000313" key="11">
    <source>
        <dbReference type="EMBL" id="CAB3220211.1"/>
    </source>
</evidence>
<evidence type="ECO:0000256" key="5">
    <source>
        <dbReference type="ARBA" id="ARBA00022898"/>
    </source>
</evidence>
<dbReference type="OrthoDB" id="2275718at2759"/>
<reference evidence="11 12" key="1">
    <citation type="submission" date="2020-04" db="EMBL/GenBank/DDBJ databases">
        <authorList>
            <person name="Wallbank WR R."/>
            <person name="Pardo Diaz C."/>
            <person name="Kozak K."/>
            <person name="Martin S."/>
            <person name="Jiggins C."/>
            <person name="Moest M."/>
            <person name="Warren A I."/>
            <person name="Byers J.R.P. K."/>
            <person name="Montejo-Kovacevich G."/>
            <person name="Yen C E."/>
        </authorList>
    </citation>
    <scope>NUCLEOTIDE SEQUENCE [LARGE SCALE GENOMIC DNA]</scope>
</reference>
<keyword evidence="4" id="KW-0808">Transferase</keyword>
<evidence type="ECO:0000256" key="1">
    <source>
        <dbReference type="ARBA" id="ARBA00001933"/>
    </source>
</evidence>